<dbReference type="PANTHER" id="PTHR43240">
    <property type="entry name" value="1,4-DIHYDROXY-2-NAPHTHOYL-COA THIOESTERASE 1"/>
    <property type="match status" value="1"/>
</dbReference>
<dbReference type="InterPro" id="IPR003736">
    <property type="entry name" value="PAAI_dom"/>
</dbReference>
<accession>A0A542DXQ5</accession>
<comment type="caution">
    <text evidence="4">The sequence shown here is derived from an EMBL/GenBank/DDBJ whole genome shotgun (WGS) entry which is preliminary data.</text>
</comment>
<name>A0A542DXQ5_9MICO</name>
<reference evidence="4 5" key="1">
    <citation type="submission" date="2019-06" db="EMBL/GenBank/DDBJ databases">
        <title>Sequencing the genomes of 1000 actinobacteria strains.</title>
        <authorList>
            <person name="Klenk H.-P."/>
        </authorList>
    </citation>
    <scope>NUCLEOTIDE SEQUENCE [LARGE SCALE GENOMIC DNA]</scope>
    <source>
        <strain evidence="4 5">DSM 18607</strain>
    </source>
</reference>
<sequence length="145" mass="15389">MDAPEDPRSDGLLAGLTGAGAVGTFAEALGLRFTQVSPDVVTATWEAGPSLHQPFGIVHGGVHCTVVETLGSIASALWFGERGHVVGVSNQTDFYRAVSEGPLVSTATPLHRGRSQQVWVVETRDEQDRLVARGQLRTQNLPSTT</sequence>
<evidence type="ECO:0000256" key="1">
    <source>
        <dbReference type="ARBA" id="ARBA00008324"/>
    </source>
</evidence>
<organism evidence="4 5">
    <name type="scientific">Lapillicoccus jejuensis</name>
    <dbReference type="NCBI Taxonomy" id="402171"/>
    <lineage>
        <taxon>Bacteria</taxon>
        <taxon>Bacillati</taxon>
        <taxon>Actinomycetota</taxon>
        <taxon>Actinomycetes</taxon>
        <taxon>Micrococcales</taxon>
        <taxon>Intrasporangiaceae</taxon>
        <taxon>Lapillicoccus</taxon>
    </lineage>
</organism>
<evidence type="ECO:0000313" key="4">
    <source>
        <dbReference type="EMBL" id="TQJ07873.1"/>
    </source>
</evidence>
<proteinExistence type="inferred from homology"/>
<dbReference type="CDD" id="cd03443">
    <property type="entry name" value="PaaI_thioesterase"/>
    <property type="match status" value="1"/>
</dbReference>
<dbReference type="PANTHER" id="PTHR43240:SF5">
    <property type="entry name" value="1,4-DIHYDROXY-2-NAPHTHOYL-COA THIOESTERASE 1"/>
    <property type="match status" value="1"/>
</dbReference>
<feature type="domain" description="Thioesterase" evidence="3">
    <location>
        <begin position="55"/>
        <end position="132"/>
    </location>
</feature>
<dbReference type="OrthoDB" id="9798208at2"/>
<gene>
    <name evidence="4" type="ORF">FB458_0944</name>
</gene>
<keyword evidence="5" id="KW-1185">Reference proteome</keyword>
<dbReference type="GO" id="GO:0005829">
    <property type="term" value="C:cytosol"/>
    <property type="evidence" value="ECO:0007669"/>
    <property type="project" value="TreeGrafter"/>
</dbReference>
<dbReference type="InterPro" id="IPR006683">
    <property type="entry name" value="Thioestr_dom"/>
</dbReference>
<dbReference type="RefSeq" id="WP_141847200.1">
    <property type="nucleotide sequence ID" value="NZ_BAAAPR010000017.1"/>
</dbReference>
<comment type="similarity">
    <text evidence="1">Belongs to the thioesterase PaaI family.</text>
</comment>
<dbReference type="Gene3D" id="3.10.129.10">
    <property type="entry name" value="Hotdog Thioesterase"/>
    <property type="match status" value="1"/>
</dbReference>
<dbReference type="Proteomes" id="UP000317893">
    <property type="component" value="Unassembled WGS sequence"/>
</dbReference>
<dbReference type="NCBIfam" id="TIGR00369">
    <property type="entry name" value="unchar_dom_1"/>
    <property type="match status" value="1"/>
</dbReference>
<evidence type="ECO:0000259" key="3">
    <source>
        <dbReference type="Pfam" id="PF03061"/>
    </source>
</evidence>
<dbReference type="InterPro" id="IPR029069">
    <property type="entry name" value="HotDog_dom_sf"/>
</dbReference>
<dbReference type="AlphaFoldDB" id="A0A542DXQ5"/>
<keyword evidence="2" id="KW-0378">Hydrolase</keyword>
<dbReference type="Pfam" id="PF03061">
    <property type="entry name" value="4HBT"/>
    <property type="match status" value="1"/>
</dbReference>
<evidence type="ECO:0000313" key="5">
    <source>
        <dbReference type="Proteomes" id="UP000317893"/>
    </source>
</evidence>
<protein>
    <submittedName>
        <fullName evidence="4">Uncharacterized protein (TIGR00369 family)</fullName>
    </submittedName>
</protein>
<dbReference type="SUPFAM" id="SSF54637">
    <property type="entry name" value="Thioesterase/thiol ester dehydrase-isomerase"/>
    <property type="match status" value="1"/>
</dbReference>
<evidence type="ECO:0000256" key="2">
    <source>
        <dbReference type="ARBA" id="ARBA00022801"/>
    </source>
</evidence>
<dbReference type="EMBL" id="VFMN01000001">
    <property type="protein sequence ID" value="TQJ07873.1"/>
    <property type="molecule type" value="Genomic_DNA"/>
</dbReference>
<dbReference type="GO" id="GO:0061522">
    <property type="term" value="F:1,4-dihydroxy-2-naphthoyl-CoA thioesterase activity"/>
    <property type="evidence" value="ECO:0007669"/>
    <property type="project" value="TreeGrafter"/>
</dbReference>